<evidence type="ECO:0000313" key="3">
    <source>
        <dbReference type="EMBL" id="MDI1490956.1"/>
    </source>
</evidence>
<dbReference type="Pfam" id="PF03676">
    <property type="entry name" value="PHAF1"/>
    <property type="match status" value="2"/>
</dbReference>
<dbReference type="InterPro" id="IPR005373">
    <property type="entry name" value="PHAF1"/>
</dbReference>
<dbReference type="GO" id="GO:0043001">
    <property type="term" value="P:Golgi to plasma membrane protein transport"/>
    <property type="evidence" value="ECO:0007669"/>
    <property type="project" value="TreeGrafter"/>
</dbReference>
<organism evidence="3 4">
    <name type="scientific">Ramalina farinacea</name>
    <dbReference type="NCBI Taxonomy" id="258253"/>
    <lineage>
        <taxon>Eukaryota</taxon>
        <taxon>Fungi</taxon>
        <taxon>Dikarya</taxon>
        <taxon>Ascomycota</taxon>
        <taxon>Pezizomycotina</taxon>
        <taxon>Lecanoromycetes</taxon>
        <taxon>OSLEUM clade</taxon>
        <taxon>Lecanoromycetidae</taxon>
        <taxon>Lecanorales</taxon>
        <taxon>Lecanorineae</taxon>
        <taxon>Ramalinaceae</taxon>
        <taxon>Ramalina</taxon>
    </lineage>
</organism>
<dbReference type="PANTHER" id="PTHR13465:SF2">
    <property type="entry name" value="PHAGOSOME ASSEMBLY FACTOR 1"/>
    <property type="match status" value="1"/>
</dbReference>
<feature type="region of interest" description="Disordered" evidence="2">
    <location>
        <begin position="251"/>
        <end position="310"/>
    </location>
</feature>
<feature type="compositionally biased region" description="Basic residues" evidence="2">
    <location>
        <begin position="271"/>
        <end position="283"/>
    </location>
</feature>
<dbReference type="EMBL" id="JAPUFD010000013">
    <property type="protein sequence ID" value="MDI1490956.1"/>
    <property type="molecule type" value="Genomic_DNA"/>
</dbReference>
<protein>
    <submittedName>
        <fullName evidence="3">Uncharacterized protein</fullName>
    </submittedName>
</protein>
<gene>
    <name evidence="3" type="ORF">OHK93_002161</name>
</gene>
<sequence>MSKALSLAIHPGQGLGHITLGSSLHETLSSLKSQPNVFPTIDIFYSPSEPLSTPVILNLPKNGFRLRFDGPTQRLRLIEILDFSLNSFTYDNKALIKSGDDGTAGRRLDFRQIYDRLFGPTFPGEYIPPGLKSGSDQGSYILSYPGIAFTFPLHDSAWSKKHDFVSLLSSSSARPAKSFVIFDGPSWQVARKHLYLKACPNPREWSAHSRGKDLRPEEIDHVAVKGDGVLDVFRRNASTFHIVLNQTTPQDLLTELGPPDATYRKSDRRLSIHKTRGKSRSRARSSGYESTDTGRSSYTNQDDSDGQDRLRNDESLADAAAECFYNYFHHGIDVFVSRPTERVGSSIRGLSHSDERVDIFEPDQLVASKILLHGNIPGSYPFNRYRRCRWTVGSDSAETDEDNVLTSEMSFSELSEQLQRGFQADSAYDGKSDNFQQGMVLNRGWGNSPGSSCELLGGWEESDKAKERAGKSGGEDGPGLGNTTLYGFPGMVFEVLKNDKVSCLTIY</sequence>
<keyword evidence="4" id="KW-1185">Reference proteome</keyword>
<dbReference type="GO" id="GO:0005802">
    <property type="term" value="C:trans-Golgi network"/>
    <property type="evidence" value="ECO:0007669"/>
    <property type="project" value="TreeGrafter"/>
</dbReference>
<accession>A0AA43QQT9</accession>
<comment type="similarity">
    <text evidence="1">Belongs to the PHAF1 family.</text>
</comment>
<comment type="caution">
    <text evidence="3">The sequence shown here is derived from an EMBL/GenBank/DDBJ whole genome shotgun (WGS) entry which is preliminary data.</text>
</comment>
<evidence type="ECO:0000256" key="1">
    <source>
        <dbReference type="ARBA" id="ARBA00024339"/>
    </source>
</evidence>
<dbReference type="PANTHER" id="PTHR13465">
    <property type="entry name" value="UPF0183 PROTEIN"/>
    <property type="match status" value="1"/>
</dbReference>
<dbReference type="AlphaFoldDB" id="A0AA43QQT9"/>
<feature type="compositionally biased region" description="Polar residues" evidence="2">
    <location>
        <begin position="288"/>
        <end position="301"/>
    </location>
</feature>
<evidence type="ECO:0000313" key="4">
    <source>
        <dbReference type="Proteomes" id="UP001161017"/>
    </source>
</evidence>
<name>A0AA43QQT9_9LECA</name>
<dbReference type="Proteomes" id="UP001161017">
    <property type="component" value="Unassembled WGS sequence"/>
</dbReference>
<dbReference type="InterPro" id="IPR039156">
    <property type="entry name" value="PHAF1/BROMI"/>
</dbReference>
<evidence type="ECO:0000256" key="2">
    <source>
        <dbReference type="SAM" id="MobiDB-lite"/>
    </source>
</evidence>
<proteinExistence type="inferred from homology"/>
<reference evidence="3" key="1">
    <citation type="journal article" date="2023" name="Genome Biol. Evol.">
        <title>First Whole Genome Sequence and Flow Cytometry Genome Size Data for the Lichen-Forming Fungus Ramalina farinacea (Ascomycota).</title>
        <authorList>
            <person name="Llewellyn T."/>
            <person name="Mian S."/>
            <person name="Hill R."/>
            <person name="Leitch I.J."/>
            <person name="Gaya E."/>
        </authorList>
    </citation>
    <scope>NUCLEOTIDE SEQUENCE</scope>
    <source>
        <strain evidence="3">LIQ254RAFAR</strain>
    </source>
</reference>